<keyword evidence="5" id="KW-1185">Reference proteome</keyword>
<evidence type="ECO:0000313" key="5">
    <source>
        <dbReference type="Proteomes" id="UP000663829"/>
    </source>
</evidence>
<evidence type="ECO:0000313" key="3">
    <source>
        <dbReference type="EMBL" id="CAF3535295.1"/>
    </source>
</evidence>
<dbReference type="EMBL" id="CAJOBC010000092">
    <property type="protein sequence ID" value="CAF3535295.1"/>
    <property type="molecule type" value="Genomic_DNA"/>
</dbReference>
<dbReference type="EMBL" id="CAJOBA010008788">
    <property type="protein sequence ID" value="CAF3836701.1"/>
    <property type="molecule type" value="Genomic_DNA"/>
</dbReference>
<evidence type="ECO:0000313" key="1">
    <source>
        <dbReference type="EMBL" id="CAF0755052.1"/>
    </source>
</evidence>
<reference evidence="1" key="1">
    <citation type="submission" date="2021-02" db="EMBL/GenBank/DDBJ databases">
        <authorList>
            <person name="Nowell W R."/>
        </authorList>
    </citation>
    <scope>NUCLEOTIDE SEQUENCE</scope>
</reference>
<dbReference type="Proteomes" id="UP000677228">
    <property type="component" value="Unassembled WGS sequence"/>
</dbReference>
<dbReference type="EMBL" id="CAJNOQ010000092">
    <property type="protein sequence ID" value="CAF0755052.1"/>
    <property type="molecule type" value="Genomic_DNA"/>
</dbReference>
<name>A0A813PXC6_9BILA</name>
<proteinExistence type="predicted"/>
<sequence>MVYSRSETNLTNIFINLCTSSNVIKSKNLKQNYQRRYPPLKPLTILRSNSCSDLITDKQRDSSQSLTDNIKHKKLSFDNHLSYENQINNSSTIDIDKESMPGQSLISNDFTLSDSSQQKYSFSITTASQSPSSPIISSDFSFRKRSFPDINDAVASLSIPHDHIDTTSQLSHETKSTQIKNDDYIFRLQHRYKSREHLRKAFLS</sequence>
<evidence type="ECO:0000313" key="2">
    <source>
        <dbReference type="EMBL" id="CAF1072573.1"/>
    </source>
</evidence>
<accession>A0A813PXC6</accession>
<gene>
    <name evidence="1" type="ORF">GPM918_LOCUS1064</name>
    <name evidence="2" type="ORF">OVA965_LOCUS17966</name>
    <name evidence="3" type="ORF">SRO942_LOCUS1064</name>
    <name evidence="4" type="ORF">TMI583_LOCUS17978</name>
</gene>
<dbReference type="Proteomes" id="UP000682733">
    <property type="component" value="Unassembled WGS sequence"/>
</dbReference>
<dbReference type="Proteomes" id="UP000681722">
    <property type="component" value="Unassembled WGS sequence"/>
</dbReference>
<dbReference type="AlphaFoldDB" id="A0A813PXC6"/>
<evidence type="ECO:0000313" key="4">
    <source>
        <dbReference type="EMBL" id="CAF3836701.1"/>
    </source>
</evidence>
<organism evidence="1 5">
    <name type="scientific">Didymodactylos carnosus</name>
    <dbReference type="NCBI Taxonomy" id="1234261"/>
    <lineage>
        <taxon>Eukaryota</taxon>
        <taxon>Metazoa</taxon>
        <taxon>Spiralia</taxon>
        <taxon>Gnathifera</taxon>
        <taxon>Rotifera</taxon>
        <taxon>Eurotatoria</taxon>
        <taxon>Bdelloidea</taxon>
        <taxon>Philodinida</taxon>
        <taxon>Philodinidae</taxon>
        <taxon>Didymodactylos</taxon>
    </lineage>
</organism>
<dbReference type="EMBL" id="CAJNOK010008773">
    <property type="protein sequence ID" value="CAF1072573.1"/>
    <property type="molecule type" value="Genomic_DNA"/>
</dbReference>
<dbReference type="Proteomes" id="UP000663829">
    <property type="component" value="Unassembled WGS sequence"/>
</dbReference>
<protein>
    <submittedName>
        <fullName evidence="1">Uncharacterized protein</fullName>
    </submittedName>
</protein>
<comment type="caution">
    <text evidence="1">The sequence shown here is derived from an EMBL/GenBank/DDBJ whole genome shotgun (WGS) entry which is preliminary data.</text>
</comment>